<name>A0ABS8Z367_9PSEU</name>
<comment type="caution">
    <text evidence="1">The sequence shown here is derived from an EMBL/GenBank/DDBJ whole genome shotgun (WGS) entry which is preliminary data.</text>
</comment>
<dbReference type="Proteomes" id="UP001521150">
    <property type="component" value="Unassembled WGS sequence"/>
</dbReference>
<evidence type="ECO:0000313" key="2">
    <source>
        <dbReference type="Proteomes" id="UP001521150"/>
    </source>
</evidence>
<sequence>MANPLLALPIADLWEAKRRIPADRVPRTLAKATVTINDEAVALYGGLVAVAQGKDGALRPTVGWHLTPAAV</sequence>
<reference evidence="1 2" key="1">
    <citation type="submission" date="2021-12" db="EMBL/GenBank/DDBJ databases">
        <title>Genome sequence of Kibdelosporangium philippinense ATCC 49844.</title>
        <authorList>
            <person name="Fedorov E.A."/>
            <person name="Omeragic M."/>
            <person name="Shalygina K.F."/>
            <person name="Maclea K.S."/>
        </authorList>
    </citation>
    <scope>NUCLEOTIDE SEQUENCE [LARGE SCALE GENOMIC DNA]</scope>
    <source>
        <strain evidence="1 2">ATCC 49844</strain>
    </source>
</reference>
<accession>A0ABS8Z367</accession>
<organism evidence="1 2">
    <name type="scientific">Kibdelosporangium philippinense</name>
    <dbReference type="NCBI Taxonomy" id="211113"/>
    <lineage>
        <taxon>Bacteria</taxon>
        <taxon>Bacillati</taxon>
        <taxon>Actinomycetota</taxon>
        <taxon>Actinomycetes</taxon>
        <taxon>Pseudonocardiales</taxon>
        <taxon>Pseudonocardiaceae</taxon>
        <taxon>Kibdelosporangium</taxon>
    </lineage>
</organism>
<evidence type="ECO:0000313" key="1">
    <source>
        <dbReference type="EMBL" id="MCE7001792.1"/>
    </source>
</evidence>
<keyword evidence="2" id="KW-1185">Reference proteome</keyword>
<protein>
    <submittedName>
        <fullName evidence="1">DUF4419 domain-containing protein</fullName>
    </submittedName>
</protein>
<dbReference type="EMBL" id="JAJVCN010000001">
    <property type="protein sequence ID" value="MCE7001792.1"/>
    <property type="molecule type" value="Genomic_DNA"/>
</dbReference>
<dbReference type="RefSeq" id="WP_233722847.1">
    <property type="nucleotide sequence ID" value="NZ_JAJVCN010000001.1"/>
</dbReference>
<proteinExistence type="predicted"/>
<gene>
    <name evidence="1" type="ORF">LWC34_02895</name>
</gene>